<organism evidence="2 3">
    <name type="scientific">Williamsoniiplasma luminosum</name>
    <dbReference type="NCBI Taxonomy" id="214888"/>
    <lineage>
        <taxon>Bacteria</taxon>
        <taxon>Bacillati</taxon>
        <taxon>Mycoplasmatota</taxon>
        <taxon>Mollicutes</taxon>
        <taxon>Entomoplasmatales</taxon>
        <taxon>Williamsoniiplasma</taxon>
    </lineage>
</organism>
<dbReference type="Proteomes" id="UP000232063">
    <property type="component" value="Chromosome"/>
</dbReference>
<feature type="coiled-coil region" evidence="1">
    <location>
        <begin position="313"/>
        <end position="340"/>
    </location>
</feature>
<keyword evidence="3" id="KW-1185">Reference proteome</keyword>
<protein>
    <recommendedName>
        <fullName evidence="4">BspA family leucine-rich repeat surface protein</fullName>
    </recommendedName>
</protein>
<evidence type="ECO:0000256" key="1">
    <source>
        <dbReference type="SAM" id="Coils"/>
    </source>
</evidence>
<dbReference type="InterPro" id="IPR011889">
    <property type="entry name" value="Liste_lipo_26"/>
</dbReference>
<evidence type="ECO:0008006" key="4">
    <source>
        <dbReference type="Google" id="ProtNLM"/>
    </source>
</evidence>
<evidence type="ECO:0000313" key="2">
    <source>
        <dbReference type="EMBL" id="ATZ16806.1"/>
    </source>
</evidence>
<reference evidence="2 3" key="1">
    <citation type="submission" date="2017-11" db="EMBL/GenBank/DDBJ databases">
        <title>Genome sequence of Entomoplasma luminosum PIMN-1 (ATCC 49195).</title>
        <authorList>
            <person name="Lo W.-S."/>
            <person name="Gasparich G.E."/>
            <person name="Kuo C.-H."/>
        </authorList>
    </citation>
    <scope>NUCLEOTIDE SEQUENCE [LARGE SCALE GENOMIC DNA]</scope>
    <source>
        <strain evidence="2 3">PIMN-1</strain>
    </source>
</reference>
<accession>A0A2K8NTB4</accession>
<dbReference type="InterPro" id="IPR005046">
    <property type="entry name" value="DUF285"/>
</dbReference>
<dbReference type="Gene3D" id="1.20.1270.90">
    <property type="entry name" value="AF1782-like"/>
    <property type="match status" value="2"/>
</dbReference>
<evidence type="ECO:0000313" key="3">
    <source>
        <dbReference type="Proteomes" id="UP000232063"/>
    </source>
</evidence>
<dbReference type="OrthoDB" id="9813840at2"/>
<proteinExistence type="predicted"/>
<dbReference type="NCBIfam" id="TIGR02167">
    <property type="entry name" value="Liste_lipo_26"/>
    <property type="match status" value="5"/>
</dbReference>
<sequence length="879" mass="99506">MKLLLSLLGTLGLASTSTTTVVALAETSKANANTYITKENLTKLIADAQALAINEKSKPLDAYQKLHKAIGQAKGTLEIYLNETENTGVLDEAYAELTTAIDVFKATKNELAQKETLKTRIANAKNILKTYPGKLETEKQKLNNAIVEAEGLVQKETPRKDQDIVDQTLLKLQNAMVSFLNSTNEKANYTKLNQTMVEAKKALTDHPKKDPGAINALTKAIANAQWVIDQKYTSSDQILVDKAVDALKAAIKKFLDAGKAKAKLEALEQAIVDASKIQQGHKTNQAWLKFQQAITHAQGVVDGQPTLDKQQVVDQEVKNLNQAKTDFNKAENAKADLQWLNSNIKMARTIKIMNKKKSDWDVFQSAIVKAENYVKNPPLIDKQDEVDQMAEDLWQATYKFLNAGDRKDIRSIIFWKTSIGVLKDNKPETIKQQLETKYPTLKEGRDYTIGSVKEYNNKLGVELTGINDYLEKTVVTFVLDIDNIRRDIDNIIDEKQTAWTQSELQQAIEKKNLDVSNALKVIEVQYEAKLQVKHFKIIADDKYDFSKYKGEMNVFQVIDKENQNKTIYLDPKEQIIATTDSSAPMGVKEIINIGWSSNKQTHRIPSTVEKVPNNISPNIRSLERLFQGAINFNQDISNWDTSNITNMHKMFFEATSFNQNLKTNGNKWNTSKVTDMFDMFWVAKSFNGDISNWDTSSVVTMRAMFQDASAFNQDISKWNTAKVTNMSIMFENASAFNQNLKTNGNSWNVSNVTTMERMFTGATSFNGDISNWNTSKVETFEKLFWKARKFNQDISKWNTAKVTNMRNVFDQAEAFNQNIKTNGNSWNVSNVTDMSTMFWGAKAFNQDISNWSVGKVKAYKEFADNANPNWKKEHKPKFK</sequence>
<dbReference type="AlphaFoldDB" id="A0A2K8NTB4"/>
<name>A0A2K8NTB4_9MOLU</name>
<dbReference type="Pfam" id="PF03382">
    <property type="entry name" value="DUF285"/>
    <property type="match status" value="2"/>
</dbReference>
<dbReference type="RefSeq" id="WP_100618523.1">
    <property type="nucleotide sequence ID" value="NZ_CP024963.1"/>
</dbReference>
<dbReference type="EMBL" id="CP024963">
    <property type="protein sequence ID" value="ATZ16806.1"/>
    <property type="molecule type" value="Genomic_DNA"/>
</dbReference>
<gene>
    <name evidence="2" type="ORF">ELUMI_v1c00780</name>
</gene>
<dbReference type="KEGG" id="elj:ELUMI_v1c00780"/>
<keyword evidence="1" id="KW-0175">Coiled coil</keyword>